<dbReference type="PANTHER" id="PTHR43298">
    <property type="entry name" value="MULTIDRUG RESISTANCE PROTEIN NORM-RELATED"/>
    <property type="match status" value="1"/>
</dbReference>
<evidence type="ECO:0000256" key="7">
    <source>
        <dbReference type="ARBA" id="ARBA00023065"/>
    </source>
</evidence>
<dbReference type="Pfam" id="PF01554">
    <property type="entry name" value="MatE"/>
    <property type="match status" value="2"/>
</dbReference>
<sequence>MTDMTHIDTNVVTPAVKSWSEHLRATFKLGIPLVGSQLGLMLMNTTDTIMLGWYGVEELAASVLATQLFFIIMIFGAGIGQAVMPMAAQAEGEGDKRTVRRVVRMGFWIAILYSSLVLPLLFFGESILLALGQKPQLALLAGQYLAIAAIAMFPTLLSHALRSFLSAIERAQIIFWSTLLAGLANIVVNYMLIFGNWGAPELGVRGAAYATLLVNIIMFLAMALYVAYQKDARKYEVFVRFWRPDWHAFFDVLKIGIPIAITILAEVGMFIFASIMVGWLGVVPLAAHGIALQLASIAFMIPLGMSQVATIRVSNAYGRNDPGNLQRAANAVMAIAILVAIVSASLFFIMPDQLISMFLDEGKEDVAAVATYAVPLLFVAAVFQLVDSTQAVAVAQLRGLKDTRIPMAMAIFSYWGVGLSTSYYLGIVENWGGVGIWTGLAVGLAFAAILLNFRFQLIRPRD</sequence>
<evidence type="ECO:0000256" key="2">
    <source>
        <dbReference type="ARBA" id="ARBA00022448"/>
    </source>
</evidence>
<comment type="caution">
    <text evidence="11">The sequence shown here is derived from an EMBL/GenBank/DDBJ whole genome shotgun (WGS) entry which is preliminary data.</text>
</comment>
<keyword evidence="8 10" id="KW-0472">Membrane</keyword>
<evidence type="ECO:0000256" key="8">
    <source>
        <dbReference type="ARBA" id="ARBA00023136"/>
    </source>
</evidence>
<dbReference type="PANTHER" id="PTHR43298:SF2">
    <property type="entry name" value="FMN_FAD EXPORTER YEEO-RELATED"/>
    <property type="match status" value="1"/>
</dbReference>
<proteinExistence type="predicted"/>
<dbReference type="InterPro" id="IPR050222">
    <property type="entry name" value="MATE_MdtK"/>
</dbReference>
<feature type="transmembrane region" description="Helical" evidence="10">
    <location>
        <begin position="369"/>
        <end position="386"/>
    </location>
</feature>
<keyword evidence="5 10" id="KW-0812">Transmembrane</keyword>
<dbReference type="RefSeq" id="WP_342847460.1">
    <property type="nucleotide sequence ID" value="NZ_JBBMQO010000003.1"/>
</dbReference>
<evidence type="ECO:0000313" key="12">
    <source>
        <dbReference type="Proteomes" id="UP001477870"/>
    </source>
</evidence>
<feature type="transmembrane region" description="Helical" evidence="10">
    <location>
        <begin position="407"/>
        <end position="425"/>
    </location>
</feature>
<evidence type="ECO:0000256" key="1">
    <source>
        <dbReference type="ARBA" id="ARBA00004429"/>
    </source>
</evidence>
<keyword evidence="3" id="KW-0050">Antiport</keyword>
<keyword evidence="12" id="KW-1185">Reference proteome</keyword>
<dbReference type="InterPro" id="IPR048279">
    <property type="entry name" value="MdtK-like"/>
</dbReference>
<dbReference type="EMBL" id="JBBMQO010000003">
    <property type="protein sequence ID" value="MEM5501009.1"/>
    <property type="molecule type" value="Genomic_DNA"/>
</dbReference>
<evidence type="ECO:0000313" key="11">
    <source>
        <dbReference type="EMBL" id="MEM5501009.1"/>
    </source>
</evidence>
<dbReference type="PIRSF" id="PIRSF006603">
    <property type="entry name" value="DinF"/>
    <property type="match status" value="1"/>
</dbReference>
<name>A0ABU9T4G0_9HYPH</name>
<keyword evidence="7" id="KW-0406">Ion transport</keyword>
<dbReference type="NCBIfam" id="TIGR00797">
    <property type="entry name" value="matE"/>
    <property type="match status" value="1"/>
</dbReference>
<accession>A0ABU9T4G0</accession>
<reference evidence="11 12" key="1">
    <citation type="submission" date="2024-03" db="EMBL/GenBank/DDBJ databases">
        <title>Community enrichment and isolation of bacterial strains for fucoidan degradation.</title>
        <authorList>
            <person name="Sichert A."/>
        </authorList>
    </citation>
    <scope>NUCLEOTIDE SEQUENCE [LARGE SCALE GENOMIC DNA]</scope>
    <source>
        <strain evidence="11 12">AS62</strain>
    </source>
</reference>
<evidence type="ECO:0000256" key="10">
    <source>
        <dbReference type="SAM" id="Phobius"/>
    </source>
</evidence>
<gene>
    <name evidence="11" type="ORF">WNY59_05360</name>
</gene>
<feature type="transmembrane region" description="Helical" evidence="10">
    <location>
        <begin position="285"/>
        <end position="308"/>
    </location>
</feature>
<organism evidence="11 12">
    <name type="scientific">Ahrensia kielensis</name>
    <dbReference type="NCBI Taxonomy" id="76980"/>
    <lineage>
        <taxon>Bacteria</taxon>
        <taxon>Pseudomonadati</taxon>
        <taxon>Pseudomonadota</taxon>
        <taxon>Alphaproteobacteria</taxon>
        <taxon>Hyphomicrobiales</taxon>
        <taxon>Ahrensiaceae</taxon>
        <taxon>Ahrensia</taxon>
    </lineage>
</organism>
<feature type="transmembrane region" description="Helical" evidence="10">
    <location>
        <begin position="328"/>
        <end position="349"/>
    </location>
</feature>
<feature type="transmembrane region" description="Helical" evidence="10">
    <location>
        <begin position="105"/>
        <end position="131"/>
    </location>
</feature>
<dbReference type="InterPro" id="IPR002528">
    <property type="entry name" value="MATE_fam"/>
</dbReference>
<evidence type="ECO:0000256" key="5">
    <source>
        <dbReference type="ARBA" id="ARBA00022692"/>
    </source>
</evidence>
<dbReference type="CDD" id="cd13131">
    <property type="entry name" value="MATE_NorM_like"/>
    <property type="match status" value="1"/>
</dbReference>
<evidence type="ECO:0000256" key="6">
    <source>
        <dbReference type="ARBA" id="ARBA00022989"/>
    </source>
</evidence>
<keyword evidence="4" id="KW-1003">Cell membrane</keyword>
<feature type="transmembrane region" description="Helical" evidence="10">
    <location>
        <begin position="137"/>
        <end position="161"/>
    </location>
</feature>
<comment type="subcellular location">
    <subcellularLocation>
        <location evidence="1">Cell inner membrane</location>
        <topology evidence="1">Multi-pass membrane protein</topology>
    </subcellularLocation>
</comment>
<evidence type="ECO:0000256" key="4">
    <source>
        <dbReference type="ARBA" id="ARBA00022475"/>
    </source>
</evidence>
<feature type="transmembrane region" description="Helical" evidence="10">
    <location>
        <begin position="173"/>
        <end position="194"/>
    </location>
</feature>
<feature type="transmembrane region" description="Helical" evidence="10">
    <location>
        <begin position="431"/>
        <end position="453"/>
    </location>
</feature>
<dbReference type="Proteomes" id="UP001477870">
    <property type="component" value="Unassembled WGS sequence"/>
</dbReference>
<evidence type="ECO:0000256" key="3">
    <source>
        <dbReference type="ARBA" id="ARBA00022449"/>
    </source>
</evidence>
<protein>
    <recommendedName>
        <fullName evidence="9">Multidrug-efflux transporter</fullName>
    </recommendedName>
</protein>
<feature type="transmembrane region" description="Helical" evidence="10">
    <location>
        <begin position="59"/>
        <end position="84"/>
    </location>
</feature>
<keyword evidence="2" id="KW-0813">Transport</keyword>
<feature type="transmembrane region" description="Helical" evidence="10">
    <location>
        <begin position="206"/>
        <end position="228"/>
    </location>
</feature>
<evidence type="ECO:0000256" key="9">
    <source>
        <dbReference type="ARBA" id="ARBA00031636"/>
    </source>
</evidence>
<keyword evidence="6 10" id="KW-1133">Transmembrane helix</keyword>
<feature type="transmembrane region" description="Helical" evidence="10">
    <location>
        <begin position="249"/>
        <end position="279"/>
    </location>
</feature>